<dbReference type="GO" id="GO:0009725">
    <property type="term" value="P:response to hormone"/>
    <property type="evidence" value="ECO:0007669"/>
    <property type="project" value="InterPro"/>
</dbReference>
<evidence type="ECO:0000256" key="4">
    <source>
        <dbReference type="ARBA" id="ARBA00023242"/>
    </source>
</evidence>
<dbReference type="SMART" id="SM01019">
    <property type="entry name" value="B3"/>
    <property type="match status" value="1"/>
</dbReference>
<reference evidence="6" key="1">
    <citation type="submission" date="2022-12" db="EMBL/GenBank/DDBJ databases">
        <title>Chromosome-Level Genome Assembly of Japanese Cedar (Cryptomeriajaponica D. Don).</title>
        <authorList>
            <person name="Fujino T."/>
            <person name="Yamaguchi K."/>
            <person name="Yokoyama T."/>
            <person name="Hamanaka T."/>
            <person name="Harazono Y."/>
            <person name="Kamada H."/>
            <person name="Kobayashi W."/>
            <person name="Ujino-Ihara T."/>
            <person name="Uchiyama K."/>
            <person name="Matsumoto A."/>
            <person name="Izuno A."/>
            <person name="Tsumura Y."/>
            <person name="Toyoda A."/>
            <person name="Shigenobu S."/>
            <person name="Moriguchi Y."/>
            <person name="Ueno S."/>
            <person name="Kasahara M."/>
        </authorList>
    </citation>
    <scope>NUCLEOTIDE SEQUENCE</scope>
</reference>
<dbReference type="CDD" id="cd10017">
    <property type="entry name" value="B3_DNA"/>
    <property type="match status" value="1"/>
</dbReference>
<evidence type="ECO:0000313" key="7">
    <source>
        <dbReference type="Proteomes" id="UP001234787"/>
    </source>
</evidence>
<evidence type="ECO:0000256" key="2">
    <source>
        <dbReference type="ARBA" id="ARBA00023125"/>
    </source>
</evidence>
<keyword evidence="4" id="KW-0539">Nucleus</keyword>
<dbReference type="Gene3D" id="2.40.330.10">
    <property type="entry name" value="DNA-binding pseudobarrel domain"/>
    <property type="match status" value="1"/>
</dbReference>
<gene>
    <name evidence="6" type="ORF">SUGI_1483360</name>
</gene>
<keyword evidence="7" id="KW-1185">Reference proteome</keyword>
<dbReference type="Proteomes" id="UP001234787">
    <property type="component" value="Unassembled WGS sequence"/>
</dbReference>
<evidence type="ECO:0000259" key="5">
    <source>
        <dbReference type="PROSITE" id="PS50863"/>
    </source>
</evidence>
<dbReference type="SUPFAM" id="SSF101936">
    <property type="entry name" value="DNA-binding pseudobarrel domain"/>
    <property type="match status" value="1"/>
</dbReference>
<dbReference type="GO" id="GO:0003677">
    <property type="term" value="F:DNA binding"/>
    <property type="evidence" value="ECO:0007669"/>
    <property type="project" value="UniProtKB-KW"/>
</dbReference>
<comment type="caution">
    <text evidence="6">The sequence shown here is derived from an EMBL/GenBank/DDBJ whole genome shotgun (WGS) entry which is preliminary data.</text>
</comment>
<sequence>MQPNSRAAAAQQQSLGTRATISSHKGCLHLNRRLFQFDNHKEQGCQNFIQTLDFSTKIQSTSIGRDTNSVGVEEGKAKAKTVAEGKAKGKTTEAHIENVLTINLKIEASITKYLDINNQEAEQQVPLYDLPSKILCLVQCLLILLWFPIQSRMTAPPIWILRVHPLQDHLRIPFVRLTVSETSPRGFLSVPKRQADRCLAPLDKSQQPQELVAKDLHGNDWRFRHIYRDEKRRHLLTVGWRVFVNSKRLVAGDAFIFLRDENGELRVGVRMPSVSKVTFHPQLYPVAECRLLSLQLRHMPFQGRLILVSTTSQEPTRQNSLFLMTNTWRPRTVWRP</sequence>
<evidence type="ECO:0000256" key="3">
    <source>
        <dbReference type="ARBA" id="ARBA00023163"/>
    </source>
</evidence>
<proteinExistence type="predicted"/>
<dbReference type="PANTHER" id="PTHR31384:SF1">
    <property type="entry name" value="AUXIN RESPONSE FACTOR 9"/>
    <property type="match status" value="1"/>
</dbReference>
<dbReference type="Pfam" id="PF02362">
    <property type="entry name" value="B3"/>
    <property type="match status" value="1"/>
</dbReference>
<keyword evidence="2" id="KW-0238">DNA-binding</keyword>
<dbReference type="InterPro" id="IPR044835">
    <property type="entry name" value="ARF_plant"/>
</dbReference>
<dbReference type="GO" id="GO:0006355">
    <property type="term" value="P:regulation of DNA-templated transcription"/>
    <property type="evidence" value="ECO:0007669"/>
    <property type="project" value="InterPro"/>
</dbReference>
<keyword evidence="3" id="KW-0804">Transcription</keyword>
<keyword evidence="1" id="KW-0805">Transcription regulation</keyword>
<accession>A0AAD3RPL6</accession>
<dbReference type="AlphaFoldDB" id="A0AAD3RPL6"/>
<evidence type="ECO:0000313" key="6">
    <source>
        <dbReference type="EMBL" id="GLJ58897.1"/>
    </source>
</evidence>
<dbReference type="InterPro" id="IPR003340">
    <property type="entry name" value="B3_DNA-bd"/>
</dbReference>
<dbReference type="PROSITE" id="PS50863">
    <property type="entry name" value="B3"/>
    <property type="match status" value="1"/>
</dbReference>
<name>A0AAD3RPL6_CRYJA</name>
<feature type="domain" description="TF-B3" evidence="5">
    <location>
        <begin position="173"/>
        <end position="273"/>
    </location>
</feature>
<dbReference type="InterPro" id="IPR015300">
    <property type="entry name" value="DNA-bd_pseudobarrel_sf"/>
</dbReference>
<dbReference type="EMBL" id="BSEH01000591">
    <property type="protein sequence ID" value="GLJ58897.1"/>
    <property type="molecule type" value="Genomic_DNA"/>
</dbReference>
<protein>
    <recommendedName>
        <fullName evidence="5">TF-B3 domain-containing protein</fullName>
    </recommendedName>
</protein>
<organism evidence="6 7">
    <name type="scientific">Cryptomeria japonica</name>
    <name type="common">Japanese cedar</name>
    <name type="synonym">Cupressus japonica</name>
    <dbReference type="NCBI Taxonomy" id="3369"/>
    <lineage>
        <taxon>Eukaryota</taxon>
        <taxon>Viridiplantae</taxon>
        <taxon>Streptophyta</taxon>
        <taxon>Embryophyta</taxon>
        <taxon>Tracheophyta</taxon>
        <taxon>Spermatophyta</taxon>
        <taxon>Pinopsida</taxon>
        <taxon>Pinidae</taxon>
        <taxon>Conifers II</taxon>
        <taxon>Cupressales</taxon>
        <taxon>Cupressaceae</taxon>
        <taxon>Cryptomeria</taxon>
    </lineage>
</organism>
<dbReference type="PANTHER" id="PTHR31384">
    <property type="entry name" value="AUXIN RESPONSE FACTOR 4-RELATED"/>
    <property type="match status" value="1"/>
</dbReference>
<evidence type="ECO:0000256" key="1">
    <source>
        <dbReference type="ARBA" id="ARBA00023015"/>
    </source>
</evidence>